<organism evidence="2 3">
    <name type="scientific">Sinobacterium norvegicum</name>
    <dbReference type="NCBI Taxonomy" id="1641715"/>
    <lineage>
        <taxon>Bacteria</taxon>
        <taxon>Pseudomonadati</taxon>
        <taxon>Pseudomonadota</taxon>
        <taxon>Gammaproteobacteria</taxon>
        <taxon>Cellvibrionales</taxon>
        <taxon>Spongiibacteraceae</taxon>
        <taxon>Sinobacterium</taxon>
    </lineage>
</organism>
<dbReference type="PANTHER" id="PTHR12788">
    <property type="entry name" value="PROTEIN-TYROSINE SULFOTRANSFERASE 2"/>
    <property type="match status" value="1"/>
</dbReference>
<dbReference type="Pfam" id="PF13469">
    <property type="entry name" value="Sulfotransfer_3"/>
    <property type="match status" value="1"/>
</dbReference>
<name>A0ABN8EII9_9GAMM</name>
<gene>
    <name evidence="2" type="ORF">SIN8267_02402</name>
</gene>
<keyword evidence="3" id="KW-1185">Reference proteome</keyword>
<dbReference type="InterPro" id="IPR026634">
    <property type="entry name" value="TPST-like"/>
</dbReference>
<keyword evidence="1" id="KW-0808">Transferase</keyword>
<evidence type="ECO:0000313" key="2">
    <source>
        <dbReference type="EMBL" id="CAH0992283.1"/>
    </source>
</evidence>
<evidence type="ECO:0000256" key="1">
    <source>
        <dbReference type="ARBA" id="ARBA00022679"/>
    </source>
</evidence>
<reference evidence="2" key="1">
    <citation type="submission" date="2021-12" db="EMBL/GenBank/DDBJ databases">
        <authorList>
            <person name="Rodrigo-Torres L."/>
            <person name="Arahal R. D."/>
            <person name="Lucena T."/>
        </authorList>
    </citation>
    <scope>NUCLEOTIDE SEQUENCE</scope>
    <source>
        <strain evidence="2">CECT 8267</strain>
    </source>
</reference>
<sequence length="302" mass="33422">MGVSGVVLLGSPRSGTTLLRRILGAHSDIASPGETGLLRGAANFLSSETTGVGVELGAKAGLAHMGVSEEVTYKRLRDFVFSFMDEYAEKEGKPIWLEKDAFNGFHVDDIQKICGDEIKYICIVRHGLDVALSVEEFCQKSGSHVLNFHDYIKKHQQPLLAYTHAWVDINQSIMRLCAERPAQTLLVRYEDLVDKPSETVDSILEYLSVESSPDLVEHALNTKGAIGLSDWKAFSKNSIDRGSIDRWKSCHPYALSQMAKVANATLTKFGYKEVVSAWDDSPQLAQRRYELALALNSAKSKL</sequence>
<dbReference type="InterPro" id="IPR027417">
    <property type="entry name" value="P-loop_NTPase"/>
</dbReference>
<evidence type="ECO:0008006" key="4">
    <source>
        <dbReference type="Google" id="ProtNLM"/>
    </source>
</evidence>
<dbReference type="PANTHER" id="PTHR12788:SF10">
    <property type="entry name" value="PROTEIN-TYROSINE SULFOTRANSFERASE"/>
    <property type="match status" value="1"/>
</dbReference>
<dbReference type="RefSeq" id="WP_290368507.1">
    <property type="nucleotide sequence ID" value="NZ_CAKLPX010000003.1"/>
</dbReference>
<accession>A0ABN8EII9</accession>
<dbReference type="Gene3D" id="3.40.50.300">
    <property type="entry name" value="P-loop containing nucleotide triphosphate hydrolases"/>
    <property type="match status" value="1"/>
</dbReference>
<dbReference type="Proteomes" id="UP000838100">
    <property type="component" value="Unassembled WGS sequence"/>
</dbReference>
<dbReference type="EMBL" id="CAKLPX010000003">
    <property type="protein sequence ID" value="CAH0992283.1"/>
    <property type="molecule type" value="Genomic_DNA"/>
</dbReference>
<comment type="caution">
    <text evidence="2">The sequence shown here is derived from an EMBL/GenBank/DDBJ whole genome shotgun (WGS) entry which is preliminary data.</text>
</comment>
<dbReference type="SUPFAM" id="SSF52540">
    <property type="entry name" value="P-loop containing nucleoside triphosphate hydrolases"/>
    <property type="match status" value="1"/>
</dbReference>
<protein>
    <recommendedName>
        <fullName evidence="4">Sulfotransferase</fullName>
    </recommendedName>
</protein>
<proteinExistence type="predicted"/>
<evidence type="ECO:0000313" key="3">
    <source>
        <dbReference type="Proteomes" id="UP000838100"/>
    </source>
</evidence>